<dbReference type="SUPFAM" id="SSF48008">
    <property type="entry name" value="GntR ligand-binding domain-like"/>
    <property type="match status" value="1"/>
</dbReference>
<sequence length="233" mass="26648">MNERVTEDGRTHRRPPRNRSVERPTPTWRHIYNQLRERIVTLDLQPGETLNEKEIAEEYGVSRTPVREATLRLADEGLIEVFPQSGTFIARIPYDELPEAMVIREALETKSVQLATDAATRSDIMVLRTIVERQREADLAQDQAAFHAADESFHAEIARIAGHEGLWKLVLSVKLQVDRYRRTTLFQPNRMKKVIEDHEAIIEGMTSGDPSQAVEALIRHLNNVLPDELPSKT</sequence>
<dbReference type="PANTHER" id="PTHR43537">
    <property type="entry name" value="TRANSCRIPTIONAL REGULATOR, GNTR FAMILY"/>
    <property type="match status" value="1"/>
</dbReference>
<dbReference type="CDD" id="cd07377">
    <property type="entry name" value="WHTH_GntR"/>
    <property type="match status" value="1"/>
</dbReference>
<evidence type="ECO:0000313" key="7">
    <source>
        <dbReference type="Proteomes" id="UP000314011"/>
    </source>
</evidence>
<dbReference type="EMBL" id="VFFF01000001">
    <property type="protein sequence ID" value="TNY34141.1"/>
    <property type="molecule type" value="Genomic_DNA"/>
</dbReference>
<feature type="compositionally biased region" description="Basic and acidic residues" evidence="4">
    <location>
        <begin position="1"/>
        <end position="10"/>
    </location>
</feature>
<dbReference type="Gene3D" id="1.20.120.530">
    <property type="entry name" value="GntR ligand-binding domain-like"/>
    <property type="match status" value="1"/>
</dbReference>
<accession>A0A5C5GJZ2</accession>
<reference evidence="6 7" key="1">
    <citation type="submission" date="2019-06" db="EMBL/GenBank/DDBJ databases">
        <title>Genome of new Rhodobacteraceae sp. SM1903.</title>
        <authorList>
            <person name="Ren X."/>
        </authorList>
    </citation>
    <scope>NUCLEOTIDE SEQUENCE [LARGE SCALE GENOMIC DNA]</scope>
    <source>
        <strain evidence="6 7">SM1903</strain>
    </source>
</reference>
<dbReference type="PANTHER" id="PTHR43537:SF45">
    <property type="entry name" value="GNTR FAMILY REGULATORY PROTEIN"/>
    <property type="match status" value="1"/>
</dbReference>
<keyword evidence="1" id="KW-0805">Transcription regulation</keyword>
<dbReference type="InterPro" id="IPR036388">
    <property type="entry name" value="WH-like_DNA-bd_sf"/>
</dbReference>
<dbReference type="PRINTS" id="PR00035">
    <property type="entry name" value="HTHGNTR"/>
</dbReference>
<evidence type="ECO:0000313" key="6">
    <source>
        <dbReference type="EMBL" id="TNY34141.1"/>
    </source>
</evidence>
<dbReference type="AlphaFoldDB" id="A0A5C5GJZ2"/>
<dbReference type="Proteomes" id="UP000314011">
    <property type="component" value="Unassembled WGS sequence"/>
</dbReference>
<dbReference type="Pfam" id="PF00392">
    <property type="entry name" value="GntR"/>
    <property type="match status" value="1"/>
</dbReference>
<evidence type="ECO:0000256" key="4">
    <source>
        <dbReference type="SAM" id="MobiDB-lite"/>
    </source>
</evidence>
<dbReference type="Gene3D" id="1.10.10.10">
    <property type="entry name" value="Winged helix-like DNA-binding domain superfamily/Winged helix DNA-binding domain"/>
    <property type="match status" value="1"/>
</dbReference>
<comment type="caution">
    <text evidence="6">The sequence shown here is derived from an EMBL/GenBank/DDBJ whole genome shotgun (WGS) entry which is preliminary data.</text>
</comment>
<keyword evidence="7" id="KW-1185">Reference proteome</keyword>
<organism evidence="6 7">
    <name type="scientific">Pelagovum pacificum</name>
    <dbReference type="NCBI Taxonomy" id="2588711"/>
    <lineage>
        <taxon>Bacteria</taxon>
        <taxon>Pseudomonadati</taxon>
        <taxon>Pseudomonadota</taxon>
        <taxon>Alphaproteobacteria</taxon>
        <taxon>Rhodobacterales</taxon>
        <taxon>Paracoccaceae</taxon>
        <taxon>Pelagovum</taxon>
    </lineage>
</organism>
<evidence type="ECO:0000256" key="3">
    <source>
        <dbReference type="ARBA" id="ARBA00023163"/>
    </source>
</evidence>
<dbReference type="SMART" id="SM00345">
    <property type="entry name" value="HTH_GNTR"/>
    <property type="match status" value="1"/>
</dbReference>
<dbReference type="GO" id="GO:0003677">
    <property type="term" value="F:DNA binding"/>
    <property type="evidence" value="ECO:0007669"/>
    <property type="project" value="UniProtKB-KW"/>
</dbReference>
<feature type="region of interest" description="Disordered" evidence="4">
    <location>
        <begin position="1"/>
        <end position="25"/>
    </location>
</feature>
<dbReference type="InterPro" id="IPR008920">
    <property type="entry name" value="TF_FadR/GntR_C"/>
</dbReference>
<evidence type="ECO:0000256" key="2">
    <source>
        <dbReference type="ARBA" id="ARBA00023125"/>
    </source>
</evidence>
<dbReference type="OrthoDB" id="8638122at2"/>
<keyword evidence="3" id="KW-0804">Transcription</keyword>
<dbReference type="InterPro" id="IPR036390">
    <property type="entry name" value="WH_DNA-bd_sf"/>
</dbReference>
<dbReference type="PROSITE" id="PS50949">
    <property type="entry name" value="HTH_GNTR"/>
    <property type="match status" value="1"/>
</dbReference>
<evidence type="ECO:0000259" key="5">
    <source>
        <dbReference type="PROSITE" id="PS50949"/>
    </source>
</evidence>
<dbReference type="GO" id="GO:0003700">
    <property type="term" value="F:DNA-binding transcription factor activity"/>
    <property type="evidence" value="ECO:0007669"/>
    <property type="project" value="InterPro"/>
</dbReference>
<name>A0A5C5GJZ2_9RHOB</name>
<dbReference type="Pfam" id="PF07729">
    <property type="entry name" value="FCD"/>
    <property type="match status" value="1"/>
</dbReference>
<feature type="domain" description="HTH gntR-type" evidence="5">
    <location>
        <begin position="25"/>
        <end position="92"/>
    </location>
</feature>
<dbReference type="InterPro" id="IPR000524">
    <property type="entry name" value="Tscrpt_reg_HTH_GntR"/>
</dbReference>
<protein>
    <submittedName>
        <fullName evidence="6">GntR family transcriptional regulator</fullName>
    </submittedName>
</protein>
<gene>
    <name evidence="6" type="ORF">FHY64_13025</name>
</gene>
<proteinExistence type="predicted"/>
<dbReference type="RefSeq" id="WP_140195738.1">
    <property type="nucleotide sequence ID" value="NZ_CP065915.1"/>
</dbReference>
<keyword evidence="2" id="KW-0238">DNA-binding</keyword>
<dbReference type="InterPro" id="IPR011711">
    <property type="entry name" value="GntR_C"/>
</dbReference>
<dbReference type="SMART" id="SM00895">
    <property type="entry name" value="FCD"/>
    <property type="match status" value="1"/>
</dbReference>
<evidence type="ECO:0000256" key="1">
    <source>
        <dbReference type="ARBA" id="ARBA00023015"/>
    </source>
</evidence>
<dbReference type="SUPFAM" id="SSF46785">
    <property type="entry name" value="Winged helix' DNA-binding domain"/>
    <property type="match status" value="1"/>
</dbReference>